<feature type="chain" id="PRO_5039580697" evidence="1">
    <location>
        <begin position="18"/>
        <end position="38"/>
    </location>
</feature>
<keyword evidence="3" id="KW-1185">Reference proteome</keyword>
<proteinExistence type="predicted"/>
<evidence type="ECO:0000313" key="2">
    <source>
        <dbReference type="EMBL" id="EPD32568.1"/>
    </source>
</evidence>
<dbReference type="Proteomes" id="UP000014417">
    <property type="component" value="Unassembled WGS sequence"/>
</dbReference>
<dbReference type="HOGENOM" id="CLU_3331535_0_0_11"/>
<comment type="caution">
    <text evidence="2">The sequence shown here is derived from an EMBL/GenBank/DDBJ whole genome shotgun (WGS) entry which is preliminary data.</text>
</comment>
<dbReference type="AlphaFoldDB" id="S2VYG1"/>
<keyword evidence="1" id="KW-0732">Signal</keyword>
<sequence>MGTVLFCFMAAGALAGAAIVAAEIAETRHRNKTKDKND</sequence>
<evidence type="ECO:0000313" key="3">
    <source>
        <dbReference type="Proteomes" id="UP000014417"/>
    </source>
</evidence>
<protein>
    <submittedName>
        <fullName evidence="2">Uncharacterized protein</fullName>
    </submittedName>
</protein>
<name>S2VYG1_9ACTN</name>
<feature type="signal peptide" evidence="1">
    <location>
        <begin position="1"/>
        <end position="17"/>
    </location>
</feature>
<reference evidence="2 3" key="1">
    <citation type="submission" date="2013-04" db="EMBL/GenBank/DDBJ databases">
        <title>The Genome Sequence of Propionimicrobium lymphophilum ACS-093-V-SCH5.</title>
        <authorList>
            <consortium name="The Broad Institute Genomics Platform"/>
            <person name="Earl A."/>
            <person name="Ward D."/>
            <person name="Feldgarden M."/>
            <person name="Gevers D."/>
            <person name="Saerens B."/>
            <person name="Vaneechoutte M."/>
            <person name="Walker B."/>
            <person name="Young S."/>
            <person name="Zeng Q."/>
            <person name="Gargeya S."/>
            <person name="Fitzgerald M."/>
            <person name="Haas B."/>
            <person name="Abouelleil A."/>
            <person name="Allen A.W."/>
            <person name="Alvarado L."/>
            <person name="Arachchi H.M."/>
            <person name="Berlin A.M."/>
            <person name="Chapman S.B."/>
            <person name="Gainer-Dewar J."/>
            <person name="Goldberg J."/>
            <person name="Griggs A."/>
            <person name="Gujja S."/>
            <person name="Hansen M."/>
            <person name="Howarth C."/>
            <person name="Imamovic A."/>
            <person name="Ireland A."/>
            <person name="Larimer J."/>
            <person name="McCowan C."/>
            <person name="Murphy C."/>
            <person name="Pearson M."/>
            <person name="Poon T.W."/>
            <person name="Priest M."/>
            <person name="Roberts A."/>
            <person name="Saif S."/>
            <person name="Shea T."/>
            <person name="Sisk P."/>
            <person name="Sykes S."/>
            <person name="Wortman J."/>
            <person name="Nusbaum C."/>
            <person name="Birren B."/>
        </authorList>
    </citation>
    <scope>NUCLEOTIDE SEQUENCE [LARGE SCALE GENOMIC DNA]</scope>
    <source>
        <strain evidence="2 3">ACS-093-V-SCH5</strain>
    </source>
</reference>
<organism evidence="2 3">
    <name type="scientific">Propionimicrobium lymphophilum ACS-093-V-SCH5</name>
    <dbReference type="NCBI Taxonomy" id="883161"/>
    <lineage>
        <taxon>Bacteria</taxon>
        <taxon>Bacillati</taxon>
        <taxon>Actinomycetota</taxon>
        <taxon>Actinomycetes</taxon>
        <taxon>Propionibacteriales</taxon>
        <taxon>Propionibacteriaceae</taxon>
        <taxon>Propionimicrobium</taxon>
    </lineage>
</organism>
<accession>S2VYG1</accession>
<dbReference type="EMBL" id="AGZR01000008">
    <property type="protein sequence ID" value="EPD32568.1"/>
    <property type="molecule type" value="Genomic_DNA"/>
</dbReference>
<gene>
    <name evidence="2" type="ORF">HMPREF9306_01267</name>
</gene>
<evidence type="ECO:0000256" key="1">
    <source>
        <dbReference type="SAM" id="SignalP"/>
    </source>
</evidence>